<protein>
    <submittedName>
        <fullName evidence="1">Uncharacterized protein</fullName>
    </submittedName>
</protein>
<reference evidence="1" key="1">
    <citation type="journal article" date="2011" name="Genome Biol.">
        <title>The draft genome of the carcinogenic human liver fluke Clonorchis sinensis.</title>
        <authorList>
            <person name="Wang X."/>
            <person name="Chen W."/>
            <person name="Huang Y."/>
            <person name="Sun J."/>
            <person name="Men J."/>
            <person name="Liu H."/>
            <person name="Luo F."/>
            <person name="Guo L."/>
            <person name="Lv X."/>
            <person name="Deng C."/>
            <person name="Zhou C."/>
            <person name="Fan Y."/>
            <person name="Li X."/>
            <person name="Huang L."/>
            <person name="Hu Y."/>
            <person name="Liang C."/>
            <person name="Hu X."/>
            <person name="Xu J."/>
            <person name="Yu X."/>
        </authorList>
    </citation>
    <scope>NUCLEOTIDE SEQUENCE [LARGE SCALE GENOMIC DNA]</scope>
    <source>
        <strain evidence="1">Henan</strain>
    </source>
</reference>
<feature type="non-terminal residue" evidence="1">
    <location>
        <position position="1"/>
    </location>
</feature>
<proteinExistence type="predicted"/>
<sequence>ALKLIENAFRSLVTDLFSGLFHLWSFERRIVLDSCLYKCLICASIATCSTLSVPNCHATRGKHKSWDTATLPKLGQTAAISTNQSEHISVTLIPKILTYDVKVMRCSDMPPFHVLMLKLEQHYSDKLHINDLRHLANCSKNLLCFHFDLFILNQFFRAILNTGSLHKNILAMSSRLLVDRLRSKCQLSEPTNWLPTVSYTVIDVIRDLQDPDPHHLRSVWSVHIIIITISIINLIDSTASMFNTDLAWQLEPMTPLVVHRFCKQHLRLIRHRHSQVAHLSSKMPEVDRSCSDGDIRQAFVCDCGACQQNRRGINRTEHNENNKDNDSNINVLLQHSSAA</sequence>
<organism evidence="1 2">
    <name type="scientific">Clonorchis sinensis</name>
    <name type="common">Chinese liver fluke</name>
    <dbReference type="NCBI Taxonomy" id="79923"/>
    <lineage>
        <taxon>Eukaryota</taxon>
        <taxon>Metazoa</taxon>
        <taxon>Spiralia</taxon>
        <taxon>Lophotrochozoa</taxon>
        <taxon>Platyhelminthes</taxon>
        <taxon>Trematoda</taxon>
        <taxon>Digenea</taxon>
        <taxon>Opisthorchiida</taxon>
        <taxon>Opisthorchiata</taxon>
        <taxon>Opisthorchiidae</taxon>
        <taxon>Clonorchis</taxon>
    </lineage>
</organism>
<accession>G7YX54</accession>
<evidence type="ECO:0000313" key="2">
    <source>
        <dbReference type="Proteomes" id="UP000008909"/>
    </source>
</evidence>
<name>G7YX54_CLOSI</name>
<evidence type="ECO:0000313" key="1">
    <source>
        <dbReference type="EMBL" id="GAA57534.1"/>
    </source>
</evidence>
<keyword evidence="2" id="KW-1185">Reference proteome</keyword>
<dbReference type="EMBL" id="DF144824">
    <property type="protein sequence ID" value="GAA57534.1"/>
    <property type="molecule type" value="Genomic_DNA"/>
</dbReference>
<gene>
    <name evidence="1" type="ORF">CLF_112856</name>
</gene>
<reference key="2">
    <citation type="submission" date="2011-10" db="EMBL/GenBank/DDBJ databases">
        <title>The genome and transcriptome sequence of Clonorchis sinensis provide insights into the carcinogenic liver fluke.</title>
        <authorList>
            <person name="Wang X."/>
            <person name="Huang Y."/>
            <person name="Chen W."/>
            <person name="Liu H."/>
            <person name="Guo L."/>
            <person name="Chen Y."/>
            <person name="Luo F."/>
            <person name="Zhou W."/>
            <person name="Sun J."/>
            <person name="Mao Q."/>
            <person name="Liang P."/>
            <person name="Zhou C."/>
            <person name="Tian Y."/>
            <person name="Men J."/>
            <person name="Lv X."/>
            <person name="Huang L."/>
            <person name="Zhou J."/>
            <person name="Hu Y."/>
            <person name="Li R."/>
            <person name="Zhang F."/>
            <person name="Lei H."/>
            <person name="Li X."/>
            <person name="Hu X."/>
            <person name="Liang C."/>
            <person name="Xu J."/>
            <person name="Wu Z."/>
            <person name="Yu X."/>
        </authorList>
    </citation>
    <scope>NUCLEOTIDE SEQUENCE</scope>
    <source>
        <strain>Henan</strain>
    </source>
</reference>
<dbReference type="Proteomes" id="UP000008909">
    <property type="component" value="Unassembled WGS sequence"/>
</dbReference>
<dbReference type="AlphaFoldDB" id="G7YX54"/>